<evidence type="ECO:0000313" key="2">
    <source>
        <dbReference type="EMBL" id="MBD2316526.1"/>
    </source>
</evidence>
<reference evidence="2 3" key="1">
    <citation type="journal article" date="2020" name="ISME J.">
        <title>Comparative genomics reveals insights into cyanobacterial evolution and habitat adaptation.</title>
        <authorList>
            <person name="Chen M.Y."/>
            <person name="Teng W.K."/>
            <person name="Zhao L."/>
            <person name="Hu C.X."/>
            <person name="Zhou Y.K."/>
            <person name="Han B.P."/>
            <person name="Song L.R."/>
            <person name="Shu W.S."/>
        </authorList>
    </citation>
    <scope>NUCLEOTIDE SEQUENCE [LARGE SCALE GENOMIC DNA]</scope>
    <source>
        <strain evidence="2 3">FACHB-1050</strain>
    </source>
</reference>
<dbReference type="EMBL" id="JACJQY010000007">
    <property type="protein sequence ID" value="MBD2316526.1"/>
    <property type="molecule type" value="Genomic_DNA"/>
</dbReference>
<dbReference type="Pfam" id="PF09489">
    <property type="entry name" value="CbtB"/>
    <property type="match status" value="1"/>
</dbReference>
<proteinExistence type="predicted"/>
<keyword evidence="1" id="KW-0812">Transmembrane</keyword>
<keyword evidence="3" id="KW-1185">Reference proteome</keyword>
<keyword evidence="1" id="KW-1133">Transmembrane helix</keyword>
<protein>
    <submittedName>
        <fullName evidence="2">CbtB-domain containing protein</fullName>
    </submittedName>
</protein>
<comment type="caution">
    <text evidence="2">The sequence shown here is derived from an EMBL/GenBank/DDBJ whole genome shotgun (WGS) entry which is preliminary data.</text>
</comment>
<feature type="transmembrane region" description="Helical" evidence="1">
    <location>
        <begin position="23"/>
        <end position="45"/>
    </location>
</feature>
<dbReference type="RefSeq" id="WP_190577407.1">
    <property type="nucleotide sequence ID" value="NZ_CAWPQU010000067.1"/>
</dbReference>
<dbReference type="Proteomes" id="UP000618445">
    <property type="component" value="Unassembled WGS sequence"/>
</dbReference>
<evidence type="ECO:0000313" key="3">
    <source>
        <dbReference type="Proteomes" id="UP000618445"/>
    </source>
</evidence>
<name>A0ABR8C7G9_9CYAN</name>
<gene>
    <name evidence="2" type="ORF">H6G05_06655</name>
</gene>
<dbReference type="InterPro" id="IPR012667">
    <property type="entry name" value="CbtB_put"/>
</dbReference>
<organism evidence="2 3">
    <name type="scientific">Phormidium tenue FACHB-1050</name>
    <dbReference type="NCBI Taxonomy" id="2692857"/>
    <lineage>
        <taxon>Bacteria</taxon>
        <taxon>Bacillati</taxon>
        <taxon>Cyanobacteriota</taxon>
        <taxon>Cyanophyceae</taxon>
        <taxon>Oscillatoriophycideae</taxon>
        <taxon>Oscillatoriales</taxon>
        <taxon>Oscillatoriaceae</taxon>
        <taxon>Phormidium</taxon>
    </lineage>
</organism>
<keyword evidence="1" id="KW-0472">Membrane</keyword>
<evidence type="ECO:0000256" key="1">
    <source>
        <dbReference type="SAM" id="Phobius"/>
    </source>
</evidence>
<sequence>MKNSVQTIWWRTEQFAMSVQVQAALYVVLWALIIWSVYFTTYPAVHDSVHSLRHHTLGVSCH</sequence>
<accession>A0ABR8C7G9</accession>